<feature type="domain" description="Solute-binding protein family 3/N-terminal" evidence="3">
    <location>
        <begin position="21"/>
        <end position="241"/>
    </location>
</feature>
<keyword evidence="2" id="KW-0732">Signal</keyword>
<dbReference type="PANTHER" id="PTHR35936:SF25">
    <property type="entry name" value="ABC TRANSPORTER SUBSTRATE-BINDING PROTEIN"/>
    <property type="match status" value="1"/>
</dbReference>
<protein>
    <submittedName>
        <fullName evidence="4">Substrate-binding periplasmic protein</fullName>
    </submittedName>
</protein>
<dbReference type="Proteomes" id="UP001595453">
    <property type="component" value="Unassembled WGS sequence"/>
</dbReference>
<comment type="caution">
    <text evidence="4">The sequence shown here is derived from an EMBL/GenBank/DDBJ whole genome shotgun (WGS) entry which is preliminary data.</text>
</comment>
<dbReference type="Pfam" id="PF00497">
    <property type="entry name" value="SBP_bac_3"/>
    <property type="match status" value="1"/>
</dbReference>
<reference evidence="5" key="1">
    <citation type="journal article" date="2019" name="Int. J. Syst. Evol. Microbiol.">
        <title>The Global Catalogue of Microorganisms (GCM) 10K type strain sequencing project: providing services to taxonomists for standard genome sequencing and annotation.</title>
        <authorList>
            <consortium name="The Broad Institute Genomics Platform"/>
            <consortium name="The Broad Institute Genome Sequencing Center for Infectious Disease"/>
            <person name="Wu L."/>
            <person name="Ma J."/>
        </authorList>
    </citation>
    <scope>NUCLEOTIDE SEQUENCE [LARGE SCALE GENOMIC DNA]</scope>
    <source>
        <strain evidence="5">KCTC 42730</strain>
    </source>
</reference>
<name>A0ABV7CJQ4_9GAMM</name>
<dbReference type="InterPro" id="IPR001638">
    <property type="entry name" value="Solute-binding_3/MltF_N"/>
</dbReference>
<dbReference type="RefSeq" id="WP_377123807.1">
    <property type="nucleotide sequence ID" value="NZ_JBHRSD010000015.1"/>
</dbReference>
<evidence type="ECO:0000259" key="3">
    <source>
        <dbReference type="SMART" id="SM00062"/>
    </source>
</evidence>
<evidence type="ECO:0000256" key="1">
    <source>
        <dbReference type="ARBA" id="ARBA00010333"/>
    </source>
</evidence>
<keyword evidence="5" id="KW-1185">Reference proteome</keyword>
<dbReference type="SUPFAM" id="SSF53850">
    <property type="entry name" value="Periplasmic binding protein-like II"/>
    <property type="match status" value="1"/>
</dbReference>
<dbReference type="EMBL" id="JBHRSD010000015">
    <property type="protein sequence ID" value="MFC3032880.1"/>
    <property type="molecule type" value="Genomic_DNA"/>
</dbReference>
<proteinExistence type="inferred from homology"/>
<dbReference type="Gene3D" id="3.40.190.10">
    <property type="entry name" value="Periplasmic binding protein-like II"/>
    <property type="match status" value="2"/>
</dbReference>
<comment type="similarity">
    <text evidence="1">Belongs to the bacterial solute-binding protein 3 family.</text>
</comment>
<evidence type="ECO:0000313" key="4">
    <source>
        <dbReference type="EMBL" id="MFC3032880.1"/>
    </source>
</evidence>
<organism evidence="4 5">
    <name type="scientific">Pseudoalteromonas fenneropenaei</name>
    <dbReference type="NCBI Taxonomy" id="1737459"/>
    <lineage>
        <taxon>Bacteria</taxon>
        <taxon>Pseudomonadati</taxon>
        <taxon>Pseudomonadota</taxon>
        <taxon>Gammaproteobacteria</taxon>
        <taxon>Alteromonadales</taxon>
        <taxon>Pseudoalteromonadaceae</taxon>
        <taxon>Pseudoalteromonas</taxon>
    </lineage>
</organism>
<dbReference type="SMART" id="SM00062">
    <property type="entry name" value="PBPb"/>
    <property type="match status" value="1"/>
</dbReference>
<accession>A0ABV7CJQ4</accession>
<gene>
    <name evidence="4" type="ORF">ACFOEE_10145</name>
</gene>
<evidence type="ECO:0000313" key="5">
    <source>
        <dbReference type="Proteomes" id="UP001595453"/>
    </source>
</evidence>
<sequence>MRMWLVLIAIWWVLPCAAKVERVVGSHSIWPPYFISEELGLGTEIVKAAFAQNRVDFVFQPAPFSRAMRLLDSGEIDLIAALWRTPARDVNYLFSDPYIDNELVFVSQPKLAWQYQSLQSLSGHSLCTIRGFGYQMLLDEIPDLTTMTLLDLSACMFQVSHGRVDGLIGDKVAVNYAIHEDPHYQTLQIHSPNIVTWPVHIGVLKTHPDAKAIITTFNQGLAKIRANGEYQTILARYAGSLQPVHP</sequence>
<evidence type="ECO:0000256" key="2">
    <source>
        <dbReference type="ARBA" id="ARBA00022729"/>
    </source>
</evidence>
<dbReference type="PANTHER" id="PTHR35936">
    <property type="entry name" value="MEMBRANE-BOUND LYTIC MUREIN TRANSGLYCOSYLASE F"/>
    <property type="match status" value="1"/>
</dbReference>